<evidence type="ECO:0000313" key="1">
    <source>
        <dbReference type="EMBL" id="KAK9161228.1"/>
    </source>
</evidence>
<sequence length="163" mass="17555">MLKFVQARPAVTEVTHVRVEIVSPIPETPAEDTPSTPIDTGVKATVERTGESVAVDGSVYTRDERQWLETRLEIQSSAQTGISTYLYGRVDSQERIHAIAMPGPITNHRTLIDAGATNYRGGMTRCSSCSSRGAASACGFPMWSTIIGVARRSVELSRIGSSA</sequence>
<name>A0AAP0PYU7_9MAGN</name>
<proteinExistence type="predicted"/>
<evidence type="ECO:0000313" key="2">
    <source>
        <dbReference type="Proteomes" id="UP001420932"/>
    </source>
</evidence>
<accession>A0AAP0PYU7</accession>
<organism evidence="1 2">
    <name type="scientific">Stephania yunnanensis</name>
    <dbReference type="NCBI Taxonomy" id="152371"/>
    <lineage>
        <taxon>Eukaryota</taxon>
        <taxon>Viridiplantae</taxon>
        <taxon>Streptophyta</taxon>
        <taxon>Embryophyta</taxon>
        <taxon>Tracheophyta</taxon>
        <taxon>Spermatophyta</taxon>
        <taxon>Magnoliopsida</taxon>
        <taxon>Ranunculales</taxon>
        <taxon>Menispermaceae</taxon>
        <taxon>Menispermoideae</taxon>
        <taxon>Cissampelideae</taxon>
        <taxon>Stephania</taxon>
    </lineage>
</organism>
<keyword evidence="2" id="KW-1185">Reference proteome</keyword>
<dbReference type="AlphaFoldDB" id="A0AAP0PYU7"/>
<dbReference type="EMBL" id="JBBNAF010000003">
    <property type="protein sequence ID" value="KAK9161228.1"/>
    <property type="molecule type" value="Genomic_DNA"/>
</dbReference>
<comment type="caution">
    <text evidence="1">The sequence shown here is derived from an EMBL/GenBank/DDBJ whole genome shotgun (WGS) entry which is preliminary data.</text>
</comment>
<dbReference type="Proteomes" id="UP001420932">
    <property type="component" value="Unassembled WGS sequence"/>
</dbReference>
<protein>
    <submittedName>
        <fullName evidence="1">Uncharacterized protein</fullName>
    </submittedName>
</protein>
<gene>
    <name evidence="1" type="ORF">Syun_007569</name>
</gene>
<reference evidence="1 2" key="1">
    <citation type="submission" date="2024-01" db="EMBL/GenBank/DDBJ databases">
        <title>Genome assemblies of Stephania.</title>
        <authorList>
            <person name="Yang L."/>
        </authorList>
    </citation>
    <scope>NUCLEOTIDE SEQUENCE [LARGE SCALE GENOMIC DNA]</scope>
    <source>
        <strain evidence="1">YNDBR</strain>
        <tissue evidence="1">Leaf</tissue>
    </source>
</reference>